<evidence type="ECO:0000259" key="1">
    <source>
        <dbReference type="PROSITE" id="PS50943"/>
    </source>
</evidence>
<comment type="caution">
    <text evidence="2">The sequence shown here is derived from an EMBL/GenBank/DDBJ whole genome shotgun (WGS) entry which is preliminary data.</text>
</comment>
<name>A0A921GDF2_9ACTN</name>
<dbReference type="SUPFAM" id="SSF47413">
    <property type="entry name" value="lambda repressor-like DNA-binding domains"/>
    <property type="match status" value="1"/>
</dbReference>
<reference evidence="2" key="2">
    <citation type="submission" date="2021-09" db="EMBL/GenBank/DDBJ databases">
        <authorList>
            <person name="Gilroy R."/>
        </authorList>
    </citation>
    <scope>NUCLEOTIDE SEQUENCE</scope>
    <source>
        <strain evidence="2">CHK124-7917</strain>
    </source>
</reference>
<dbReference type="Proteomes" id="UP000697330">
    <property type="component" value="Unassembled WGS sequence"/>
</dbReference>
<evidence type="ECO:0000313" key="3">
    <source>
        <dbReference type="Proteomes" id="UP000697330"/>
    </source>
</evidence>
<dbReference type="AlphaFoldDB" id="A0A921GDF2"/>
<dbReference type="CDD" id="cd00093">
    <property type="entry name" value="HTH_XRE"/>
    <property type="match status" value="1"/>
</dbReference>
<feature type="domain" description="HTH cro/C1-type" evidence="1">
    <location>
        <begin position="18"/>
        <end position="72"/>
    </location>
</feature>
<dbReference type="PROSITE" id="PS50943">
    <property type="entry name" value="HTH_CROC1"/>
    <property type="match status" value="1"/>
</dbReference>
<organism evidence="2 3">
    <name type="scientific">Thermophilibacter provencensis</name>
    <dbReference type="NCBI Taxonomy" id="1852386"/>
    <lineage>
        <taxon>Bacteria</taxon>
        <taxon>Bacillati</taxon>
        <taxon>Actinomycetota</taxon>
        <taxon>Coriobacteriia</taxon>
        <taxon>Coriobacteriales</taxon>
        <taxon>Atopobiaceae</taxon>
        <taxon>Thermophilibacter</taxon>
    </lineage>
</organism>
<proteinExistence type="predicted"/>
<dbReference type="InterPro" id="IPR001387">
    <property type="entry name" value="Cro/C1-type_HTH"/>
</dbReference>
<dbReference type="Pfam" id="PF01381">
    <property type="entry name" value="HTH_3"/>
    <property type="match status" value="1"/>
</dbReference>
<sequence length="98" mass="10930">MELVEPYIFIRRRVGQNIKALLARDGLSQSALARMISKDRTNINELITGKANPSLDLLVKIADGLDVPLTELFFGLDGAAPHNLKIDYEGERKPDDRP</sequence>
<dbReference type="Gene3D" id="1.10.260.40">
    <property type="entry name" value="lambda repressor-like DNA-binding domains"/>
    <property type="match status" value="1"/>
</dbReference>
<dbReference type="RefSeq" id="WP_274958709.1">
    <property type="nucleotide sequence ID" value="NZ_DYWQ01000048.1"/>
</dbReference>
<accession>A0A921GDF2</accession>
<dbReference type="EMBL" id="DYWQ01000048">
    <property type="protein sequence ID" value="HJF44730.1"/>
    <property type="molecule type" value="Genomic_DNA"/>
</dbReference>
<reference evidence="2" key="1">
    <citation type="journal article" date="2021" name="PeerJ">
        <title>Extensive microbial diversity within the chicken gut microbiome revealed by metagenomics and culture.</title>
        <authorList>
            <person name="Gilroy R."/>
            <person name="Ravi A."/>
            <person name="Getino M."/>
            <person name="Pursley I."/>
            <person name="Horton D.L."/>
            <person name="Alikhan N.F."/>
            <person name="Baker D."/>
            <person name="Gharbi K."/>
            <person name="Hall N."/>
            <person name="Watson M."/>
            <person name="Adriaenssens E.M."/>
            <person name="Foster-Nyarko E."/>
            <person name="Jarju S."/>
            <person name="Secka A."/>
            <person name="Antonio M."/>
            <person name="Oren A."/>
            <person name="Chaudhuri R.R."/>
            <person name="La Ragione R."/>
            <person name="Hildebrand F."/>
            <person name="Pallen M.J."/>
        </authorList>
    </citation>
    <scope>NUCLEOTIDE SEQUENCE</scope>
    <source>
        <strain evidence="2">CHK124-7917</strain>
    </source>
</reference>
<dbReference type="InterPro" id="IPR010982">
    <property type="entry name" value="Lambda_DNA-bd_dom_sf"/>
</dbReference>
<evidence type="ECO:0000313" key="2">
    <source>
        <dbReference type="EMBL" id="HJF44730.1"/>
    </source>
</evidence>
<gene>
    <name evidence="2" type="ORF">K8U72_02955</name>
</gene>
<dbReference type="GO" id="GO:0003677">
    <property type="term" value="F:DNA binding"/>
    <property type="evidence" value="ECO:0007669"/>
    <property type="project" value="InterPro"/>
</dbReference>
<protein>
    <submittedName>
        <fullName evidence="2">Helix-turn-helix domain-containing protein</fullName>
    </submittedName>
</protein>
<dbReference type="SMART" id="SM00530">
    <property type="entry name" value="HTH_XRE"/>
    <property type="match status" value="1"/>
</dbReference>